<evidence type="ECO:0000313" key="3">
    <source>
        <dbReference type="Proteomes" id="UP000692954"/>
    </source>
</evidence>
<sequence>MQLLRKRVPSSYDQRTNRIQIQKILFLRVLTYFNSYCQENKYSTRNYQLQIVVQCFFIVQRSQDQYLYNLQFFRAKNIRKNKFNYCNLNFILLFLQGFVSFYDLDIKMPNYLLAIIADILKVTFQSFIYNH</sequence>
<organism evidence="2 3">
    <name type="scientific">Paramecium sonneborni</name>
    <dbReference type="NCBI Taxonomy" id="65129"/>
    <lineage>
        <taxon>Eukaryota</taxon>
        <taxon>Sar</taxon>
        <taxon>Alveolata</taxon>
        <taxon>Ciliophora</taxon>
        <taxon>Intramacronucleata</taxon>
        <taxon>Oligohymenophorea</taxon>
        <taxon>Peniculida</taxon>
        <taxon>Parameciidae</taxon>
        <taxon>Paramecium</taxon>
    </lineage>
</organism>
<reference evidence="2" key="1">
    <citation type="submission" date="2021-01" db="EMBL/GenBank/DDBJ databases">
        <authorList>
            <consortium name="Genoscope - CEA"/>
            <person name="William W."/>
        </authorList>
    </citation>
    <scope>NUCLEOTIDE SEQUENCE</scope>
</reference>
<gene>
    <name evidence="2" type="ORF">PSON_ATCC_30995.1.T1540049</name>
</gene>
<protein>
    <recommendedName>
        <fullName evidence="4">Transmembrane protein</fullName>
    </recommendedName>
</protein>
<keyword evidence="1" id="KW-0472">Membrane</keyword>
<keyword evidence="1" id="KW-1133">Transmembrane helix</keyword>
<name>A0A8S1RAF9_9CILI</name>
<keyword evidence="3" id="KW-1185">Reference proteome</keyword>
<feature type="transmembrane region" description="Helical" evidence="1">
    <location>
        <begin position="83"/>
        <end position="102"/>
    </location>
</feature>
<evidence type="ECO:0008006" key="4">
    <source>
        <dbReference type="Google" id="ProtNLM"/>
    </source>
</evidence>
<proteinExistence type="predicted"/>
<evidence type="ECO:0000256" key="1">
    <source>
        <dbReference type="SAM" id="Phobius"/>
    </source>
</evidence>
<evidence type="ECO:0000313" key="2">
    <source>
        <dbReference type="EMBL" id="CAD8124838.1"/>
    </source>
</evidence>
<dbReference type="AlphaFoldDB" id="A0A8S1RAF9"/>
<keyword evidence="1" id="KW-0812">Transmembrane</keyword>
<dbReference type="EMBL" id="CAJJDN010000154">
    <property type="protein sequence ID" value="CAD8124838.1"/>
    <property type="molecule type" value="Genomic_DNA"/>
</dbReference>
<accession>A0A8S1RAF9</accession>
<dbReference type="Proteomes" id="UP000692954">
    <property type="component" value="Unassembled WGS sequence"/>
</dbReference>
<comment type="caution">
    <text evidence="2">The sequence shown here is derived from an EMBL/GenBank/DDBJ whole genome shotgun (WGS) entry which is preliminary data.</text>
</comment>